<keyword evidence="1" id="KW-0472">Membrane</keyword>
<feature type="transmembrane region" description="Helical" evidence="1">
    <location>
        <begin position="34"/>
        <end position="56"/>
    </location>
</feature>
<reference evidence="2 3" key="1">
    <citation type="submission" date="2020-08" db="EMBL/GenBank/DDBJ databases">
        <title>Genomic Encyclopedia of Type Strains, Phase IV (KMG-IV): sequencing the most valuable type-strain genomes for metagenomic binning, comparative biology and taxonomic classification.</title>
        <authorList>
            <person name="Goeker M."/>
        </authorList>
    </citation>
    <scope>NUCLEOTIDE SEQUENCE [LARGE SCALE GENOMIC DNA]</scope>
    <source>
        <strain evidence="2 3">DSM 100021</strain>
    </source>
</reference>
<keyword evidence="1" id="KW-0812">Transmembrane</keyword>
<feature type="transmembrane region" description="Helical" evidence="1">
    <location>
        <begin position="119"/>
        <end position="136"/>
    </location>
</feature>
<proteinExistence type="predicted"/>
<protein>
    <submittedName>
        <fullName evidence="2">Uncharacterized protein</fullName>
    </submittedName>
</protein>
<gene>
    <name evidence="2" type="ORF">GGQ71_001897</name>
</gene>
<dbReference type="AlphaFoldDB" id="A0A7W6HLV4"/>
<sequence>MNNLCNESQGFPQLRWRYCGLICVLYMPGVFSALLYTGGFFLPMYLLICLVIMFVVRTKTIDYKISPFLVKINNPKNAQERISTQESRWIAPSFLIGIMMYTVVNALCRAELNGLPRLLSIAVFVIFVLMSIIEYFRRVEWRL</sequence>
<dbReference type="EMBL" id="JACIED010000002">
    <property type="protein sequence ID" value="MBB4007634.1"/>
    <property type="molecule type" value="Genomic_DNA"/>
</dbReference>
<comment type="caution">
    <text evidence="2">The sequence shown here is derived from an EMBL/GenBank/DDBJ whole genome shotgun (WGS) entry which is preliminary data.</text>
</comment>
<evidence type="ECO:0000256" key="1">
    <source>
        <dbReference type="SAM" id="Phobius"/>
    </source>
</evidence>
<evidence type="ECO:0000313" key="3">
    <source>
        <dbReference type="Proteomes" id="UP000544107"/>
    </source>
</evidence>
<organism evidence="2 3">
    <name type="scientific">Allorhizobium taibaishanense</name>
    <dbReference type="NCBI Taxonomy" id="887144"/>
    <lineage>
        <taxon>Bacteria</taxon>
        <taxon>Pseudomonadati</taxon>
        <taxon>Pseudomonadota</taxon>
        <taxon>Alphaproteobacteria</taxon>
        <taxon>Hyphomicrobiales</taxon>
        <taxon>Rhizobiaceae</taxon>
        <taxon>Rhizobium/Agrobacterium group</taxon>
        <taxon>Allorhizobium</taxon>
    </lineage>
</organism>
<keyword evidence="1" id="KW-1133">Transmembrane helix</keyword>
<dbReference type="Proteomes" id="UP000544107">
    <property type="component" value="Unassembled WGS sequence"/>
</dbReference>
<evidence type="ECO:0000313" key="2">
    <source>
        <dbReference type="EMBL" id="MBB4007634.1"/>
    </source>
</evidence>
<feature type="transmembrane region" description="Helical" evidence="1">
    <location>
        <begin position="89"/>
        <end position="107"/>
    </location>
</feature>
<accession>A0A7W6HLV4</accession>
<name>A0A7W6HLV4_9HYPH</name>